<evidence type="ECO:0000259" key="4">
    <source>
        <dbReference type="PROSITE" id="PS50110"/>
    </source>
</evidence>
<comment type="caution">
    <text evidence="3">Lacks conserved residue(s) required for the propagation of feature annotation.</text>
</comment>
<dbReference type="SMART" id="SM00267">
    <property type="entry name" value="GGDEF"/>
    <property type="match status" value="1"/>
</dbReference>
<dbReference type="STRING" id="1384459.GL4_2225"/>
<dbReference type="GO" id="GO:1902201">
    <property type="term" value="P:negative regulation of bacterial-type flagellum-dependent cell motility"/>
    <property type="evidence" value="ECO:0007669"/>
    <property type="project" value="TreeGrafter"/>
</dbReference>
<dbReference type="Gene3D" id="3.30.70.270">
    <property type="match status" value="1"/>
</dbReference>
<dbReference type="FunFam" id="3.40.50.2300:FF:000574">
    <property type="entry name" value="Response regulator PleD"/>
    <property type="match status" value="1"/>
</dbReference>
<keyword evidence="7" id="KW-1185">Reference proteome</keyword>
<sequence>MTARVLIVDDMLANLKLLEARLVAEYFTVQTASSGADALDICSQDLPDVILLDVMMPGMDGFEVCSRLKSDFRTQHIPIVMVTALDHPNDLLKALECGADDFLTKPVDDLALITRVKNLARLKLLTDEMLMRATTEQQMGYPAMLGDDVVITGCDGRILMVEDREGAATRIVDALQTDNDVVHMVDPAHALLVAPNGDFDLMIVSLNLQNADGLRLCSQLRSLDRTRHLPIMIIVEPGEEARLHRGLDMGVNDYVMRPVNPSEVLARVRTQLKRKRYTDYLRSRLEQTVEMAVLDPLTALHNRRYLSSHLETLFEESAERGRPLSVLVIDVDHFKAINDTHGHDAGDDVLRELALRLRRNIRGIDLACRLGGEEFVVVMPDTGLESAYLVGERLRQCIAAAPFIAGAQNKAVSVTASMGVAALEYEEDTPELILKRADQALYCAKRDGRNRVVGDAA</sequence>
<evidence type="ECO:0000256" key="2">
    <source>
        <dbReference type="ARBA" id="ARBA00034247"/>
    </source>
</evidence>
<dbReference type="PANTHER" id="PTHR45138">
    <property type="entry name" value="REGULATORY COMPONENTS OF SENSORY TRANSDUCTION SYSTEM"/>
    <property type="match status" value="1"/>
</dbReference>
<keyword evidence="3" id="KW-0597">Phosphoprotein</keyword>
<dbReference type="Proteomes" id="UP000031643">
    <property type="component" value="Chromosome"/>
</dbReference>
<dbReference type="CDD" id="cd01949">
    <property type="entry name" value="GGDEF"/>
    <property type="match status" value="1"/>
</dbReference>
<name>A0A0A8K543_9HYPH</name>
<dbReference type="EC" id="2.7.7.65" evidence="1"/>
<dbReference type="KEGG" id="mcg:GL4_2225"/>
<dbReference type="CDD" id="cd17538">
    <property type="entry name" value="REC_D1_PleD-like"/>
    <property type="match status" value="1"/>
</dbReference>
<dbReference type="InterPro" id="IPR000160">
    <property type="entry name" value="GGDEF_dom"/>
</dbReference>
<evidence type="ECO:0000256" key="3">
    <source>
        <dbReference type="PROSITE-ProRule" id="PRU00169"/>
    </source>
</evidence>
<feature type="domain" description="Response regulatory" evidence="4">
    <location>
        <begin position="4"/>
        <end position="120"/>
    </location>
</feature>
<dbReference type="PANTHER" id="PTHR45138:SF9">
    <property type="entry name" value="DIGUANYLATE CYCLASE DGCM-RELATED"/>
    <property type="match status" value="1"/>
</dbReference>
<evidence type="ECO:0000259" key="5">
    <source>
        <dbReference type="PROSITE" id="PS50887"/>
    </source>
</evidence>
<dbReference type="EMBL" id="AP014648">
    <property type="protein sequence ID" value="BAQ17667.1"/>
    <property type="molecule type" value="Genomic_DNA"/>
</dbReference>
<dbReference type="InterPro" id="IPR001789">
    <property type="entry name" value="Sig_transdc_resp-reg_receiver"/>
</dbReference>
<gene>
    <name evidence="6" type="ORF">GL4_2225</name>
</gene>
<dbReference type="RefSeq" id="WP_045367401.1">
    <property type="nucleotide sequence ID" value="NZ_AP014648.1"/>
</dbReference>
<dbReference type="SUPFAM" id="SSF52172">
    <property type="entry name" value="CheY-like"/>
    <property type="match status" value="2"/>
</dbReference>
<feature type="domain" description="Response regulatory" evidence="4">
    <location>
        <begin position="157"/>
        <end position="272"/>
    </location>
</feature>
<protein>
    <recommendedName>
        <fullName evidence="1">diguanylate cyclase</fullName>
        <ecNumber evidence="1">2.7.7.65</ecNumber>
    </recommendedName>
</protein>
<proteinExistence type="predicted"/>
<dbReference type="AlphaFoldDB" id="A0A0A8K543"/>
<feature type="modified residue" description="4-aspartylphosphate" evidence="3">
    <location>
        <position position="53"/>
    </location>
</feature>
<feature type="domain" description="GGDEF" evidence="5">
    <location>
        <begin position="322"/>
        <end position="457"/>
    </location>
</feature>
<dbReference type="OrthoDB" id="9812260at2"/>
<evidence type="ECO:0000256" key="1">
    <source>
        <dbReference type="ARBA" id="ARBA00012528"/>
    </source>
</evidence>
<dbReference type="GO" id="GO:0005886">
    <property type="term" value="C:plasma membrane"/>
    <property type="evidence" value="ECO:0007669"/>
    <property type="project" value="TreeGrafter"/>
</dbReference>
<dbReference type="NCBIfam" id="NF007135">
    <property type="entry name" value="PRK09581.1"/>
    <property type="match status" value="1"/>
</dbReference>
<dbReference type="SMART" id="SM00448">
    <property type="entry name" value="REC"/>
    <property type="match status" value="2"/>
</dbReference>
<dbReference type="NCBIfam" id="TIGR00254">
    <property type="entry name" value="GGDEF"/>
    <property type="match status" value="1"/>
</dbReference>
<dbReference type="GO" id="GO:0000160">
    <property type="term" value="P:phosphorelay signal transduction system"/>
    <property type="evidence" value="ECO:0007669"/>
    <property type="project" value="InterPro"/>
</dbReference>
<dbReference type="HOGENOM" id="CLU_000445_11_28_5"/>
<comment type="catalytic activity">
    <reaction evidence="2">
        <text>2 GTP = 3',3'-c-di-GMP + 2 diphosphate</text>
        <dbReference type="Rhea" id="RHEA:24898"/>
        <dbReference type="ChEBI" id="CHEBI:33019"/>
        <dbReference type="ChEBI" id="CHEBI:37565"/>
        <dbReference type="ChEBI" id="CHEBI:58805"/>
        <dbReference type="EC" id="2.7.7.65"/>
    </reaction>
</comment>
<dbReference type="Pfam" id="PF00990">
    <property type="entry name" value="GGDEF"/>
    <property type="match status" value="1"/>
</dbReference>
<dbReference type="FunFam" id="3.30.70.270:FF:000001">
    <property type="entry name" value="Diguanylate cyclase domain protein"/>
    <property type="match status" value="1"/>
</dbReference>
<dbReference type="Pfam" id="PF00072">
    <property type="entry name" value="Response_reg"/>
    <property type="match status" value="2"/>
</dbReference>
<organism evidence="6 7">
    <name type="scientific">Methyloceanibacter caenitepidi</name>
    <dbReference type="NCBI Taxonomy" id="1384459"/>
    <lineage>
        <taxon>Bacteria</taxon>
        <taxon>Pseudomonadati</taxon>
        <taxon>Pseudomonadota</taxon>
        <taxon>Alphaproteobacteria</taxon>
        <taxon>Hyphomicrobiales</taxon>
        <taxon>Hyphomicrobiaceae</taxon>
        <taxon>Methyloceanibacter</taxon>
    </lineage>
</organism>
<dbReference type="InterPro" id="IPR011006">
    <property type="entry name" value="CheY-like_superfamily"/>
</dbReference>
<reference evidence="6 7" key="1">
    <citation type="submission" date="2014-09" db="EMBL/GenBank/DDBJ databases">
        <title>Genome sequencing of Methyloceanibacter caenitepidi Gela4.</title>
        <authorList>
            <person name="Takeuchi M."/>
            <person name="Susumu S."/>
            <person name="Kamagata Y."/>
            <person name="Oshima K."/>
            <person name="Hattori M."/>
            <person name="Iwasaki W."/>
        </authorList>
    </citation>
    <scope>NUCLEOTIDE SEQUENCE [LARGE SCALE GENOMIC DNA]</scope>
    <source>
        <strain evidence="6 7">Gela4</strain>
    </source>
</reference>
<dbReference type="InterPro" id="IPR043128">
    <property type="entry name" value="Rev_trsase/Diguanyl_cyclase"/>
</dbReference>
<evidence type="ECO:0000313" key="6">
    <source>
        <dbReference type="EMBL" id="BAQ17667.1"/>
    </source>
</evidence>
<dbReference type="PROSITE" id="PS50110">
    <property type="entry name" value="RESPONSE_REGULATORY"/>
    <property type="match status" value="2"/>
</dbReference>
<dbReference type="GO" id="GO:0052621">
    <property type="term" value="F:diguanylate cyclase activity"/>
    <property type="evidence" value="ECO:0007669"/>
    <property type="project" value="UniProtKB-EC"/>
</dbReference>
<evidence type="ECO:0000313" key="7">
    <source>
        <dbReference type="Proteomes" id="UP000031643"/>
    </source>
</evidence>
<dbReference type="SUPFAM" id="SSF55073">
    <property type="entry name" value="Nucleotide cyclase"/>
    <property type="match status" value="1"/>
</dbReference>
<dbReference type="InterPro" id="IPR050469">
    <property type="entry name" value="Diguanylate_Cyclase"/>
</dbReference>
<dbReference type="GO" id="GO:0043709">
    <property type="term" value="P:cell adhesion involved in single-species biofilm formation"/>
    <property type="evidence" value="ECO:0007669"/>
    <property type="project" value="TreeGrafter"/>
</dbReference>
<dbReference type="PROSITE" id="PS50887">
    <property type="entry name" value="GGDEF"/>
    <property type="match status" value="1"/>
</dbReference>
<dbReference type="InterPro" id="IPR029787">
    <property type="entry name" value="Nucleotide_cyclase"/>
</dbReference>
<accession>A0A0A8K543</accession>
<dbReference type="Gene3D" id="3.40.50.2300">
    <property type="match status" value="1"/>
</dbReference>